<dbReference type="PATRIC" id="fig|447.4.peg.1648"/>
<keyword evidence="16" id="KW-1185">Reference proteome</keyword>
<evidence type="ECO:0000256" key="14">
    <source>
        <dbReference type="SAM" id="MobiDB-lite"/>
    </source>
</evidence>
<keyword evidence="8 13" id="KW-0653">Protein transport</keyword>
<keyword evidence="11 13" id="KW-1006">Bacterial flagellum protein export</keyword>
<comment type="function">
    <text evidence="12 13">Required for formation of the rod structure in the basal body of the flagellar apparatus. Together with FliI and FliH, may constitute the export apparatus of flagellin.</text>
</comment>
<evidence type="ECO:0000256" key="11">
    <source>
        <dbReference type="ARBA" id="ARBA00023225"/>
    </source>
</evidence>
<keyword evidence="9 13" id="KW-1133">Transmembrane helix</keyword>
<gene>
    <name evidence="13" type="primary">flhB</name>
    <name evidence="15" type="ORF">Lboz_1543</name>
</gene>
<feature type="transmembrane region" description="Helical" evidence="13">
    <location>
        <begin position="189"/>
        <end position="215"/>
    </location>
</feature>
<feature type="transmembrane region" description="Helical" evidence="13">
    <location>
        <begin position="151"/>
        <end position="169"/>
    </location>
</feature>
<evidence type="ECO:0000256" key="6">
    <source>
        <dbReference type="ARBA" id="ARBA00022692"/>
    </source>
</evidence>
<dbReference type="PANTHER" id="PTHR30531">
    <property type="entry name" value="FLAGELLAR BIOSYNTHETIC PROTEIN FLHB"/>
    <property type="match status" value="1"/>
</dbReference>
<keyword evidence="5 13" id="KW-1003">Cell membrane</keyword>
<dbReference type="GO" id="GO:0044780">
    <property type="term" value="P:bacterial-type flagellum assembly"/>
    <property type="evidence" value="ECO:0007669"/>
    <property type="project" value="InterPro"/>
</dbReference>
<evidence type="ECO:0000256" key="7">
    <source>
        <dbReference type="ARBA" id="ARBA00022795"/>
    </source>
</evidence>
<evidence type="ECO:0000256" key="5">
    <source>
        <dbReference type="ARBA" id="ARBA00022475"/>
    </source>
</evidence>
<dbReference type="InterPro" id="IPR006135">
    <property type="entry name" value="T3SS_substrate_exporter"/>
</dbReference>
<name>A0A0W0RSR0_LEGBO</name>
<evidence type="ECO:0000256" key="1">
    <source>
        <dbReference type="ARBA" id="ARBA00004651"/>
    </source>
</evidence>
<dbReference type="Pfam" id="PF01312">
    <property type="entry name" value="Bac_export_2"/>
    <property type="match status" value="1"/>
</dbReference>
<keyword evidence="15" id="KW-0282">Flagellum</keyword>
<evidence type="ECO:0000313" key="16">
    <source>
        <dbReference type="Proteomes" id="UP000054695"/>
    </source>
</evidence>
<comment type="similarity">
    <text evidence="2 13">Belongs to the type III secretion exporter family.</text>
</comment>
<evidence type="ECO:0000256" key="4">
    <source>
        <dbReference type="ARBA" id="ARBA00022448"/>
    </source>
</evidence>
<sequence length="383" mass="43280">MAEQENSQEKTEQPSAKRLKEARKKGQVARSRDFNTTVTLLFTALGFLIFGKQLANQLAAMMHHAFEFDTRVIITPKVSVEHLFFLVKMGFWSLVPLLVVIFLITLTAPLLMGGWVFSSQVLQPKFSRLNLFQGLKRMISLKGFVEMFKSFFKFLIVAVAAIVVLKSQIPVLLSLAHAPIETAIGSGSLIVVKCFVLISASLILIAAFDVPFQLYEHQKSMKMTMQELRDEYKELEGKPEIKSAIRRAQQEISRRRMMNEISKANVVLTNPTHYAVAISYKEKSHKAPIVVAKGKDLIAFQISKVATSHQIPIISVPPLARALYFSTKLNAEIPRGLYIAVAQVLAYVFQLRDKERYDYKPVVLQNVPIPEELVREAEEDTNE</sequence>
<dbReference type="GO" id="GO:0009306">
    <property type="term" value="P:protein secretion"/>
    <property type="evidence" value="ECO:0007669"/>
    <property type="project" value="InterPro"/>
</dbReference>
<comment type="caution">
    <text evidence="15">The sequence shown here is derived from an EMBL/GenBank/DDBJ whole genome shotgun (WGS) entry which is preliminary data.</text>
</comment>
<dbReference type="InterPro" id="IPR006136">
    <property type="entry name" value="FlhB"/>
</dbReference>
<feature type="region of interest" description="Disordered" evidence="14">
    <location>
        <begin position="1"/>
        <end position="24"/>
    </location>
</feature>
<keyword evidence="10 13" id="KW-0472">Membrane</keyword>
<dbReference type="PRINTS" id="PR00950">
    <property type="entry name" value="TYPE3IMSPROT"/>
</dbReference>
<dbReference type="Proteomes" id="UP000054695">
    <property type="component" value="Unassembled WGS sequence"/>
</dbReference>
<evidence type="ECO:0000256" key="8">
    <source>
        <dbReference type="ARBA" id="ARBA00022927"/>
    </source>
</evidence>
<dbReference type="InterPro" id="IPR029025">
    <property type="entry name" value="T3SS_substrate_exporter_C"/>
</dbReference>
<evidence type="ECO:0000256" key="2">
    <source>
        <dbReference type="ARBA" id="ARBA00010690"/>
    </source>
</evidence>
<dbReference type="RefSeq" id="WP_058459191.1">
    <property type="nucleotide sequence ID" value="NZ_CAAAIY010000001.1"/>
</dbReference>
<evidence type="ECO:0000313" key="15">
    <source>
        <dbReference type="EMBL" id="KTC74103.1"/>
    </source>
</evidence>
<feature type="transmembrane region" description="Helical" evidence="13">
    <location>
        <begin position="33"/>
        <end position="51"/>
    </location>
</feature>
<accession>A0A0W0RSR0</accession>
<evidence type="ECO:0000256" key="3">
    <source>
        <dbReference type="ARBA" id="ARBA00021622"/>
    </source>
</evidence>
<keyword evidence="4 13" id="KW-0813">Transport</keyword>
<comment type="subcellular location">
    <subcellularLocation>
        <location evidence="1">Cell membrane</location>
        <topology evidence="1">Multi-pass membrane protein</topology>
    </subcellularLocation>
</comment>
<dbReference type="EMBL" id="LNXU01000017">
    <property type="protein sequence ID" value="KTC74103.1"/>
    <property type="molecule type" value="Genomic_DNA"/>
</dbReference>
<organism evidence="15 16">
    <name type="scientific">Legionella bozemanae</name>
    <name type="common">Fluoribacter bozemanae</name>
    <dbReference type="NCBI Taxonomy" id="447"/>
    <lineage>
        <taxon>Bacteria</taxon>
        <taxon>Pseudomonadati</taxon>
        <taxon>Pseudomonadota</taxon>
        <taxon>Gammaproteobacteria</taxon>
        <taxon>Legionellales</taxon>
        <taxon>Legionellaceae</taxon>
        <taxon>Legionella</taxon>
    </lineage>
</organism>
<dbReference type="OrthoDB" id="9807950at2"/>
<evidence type="ECO:0000256" key="10">
    <source>
        <dbReference type="ARBA" id="ARBA00023136"/>
    </source>
</evidence>
<keyword evidence="15" id="KW-0969">Cilium</keyword>
<evidence type="ECO:0000256" key="12">
    <source>
        <dbReference type="ARBA" id="ARBA00025078"/>
    </source>
</evidence>
<evidence type="ECO:0000256" key="13">
    <source>
        <dbReference type="RuleBase" id="RU364091"/>
    </source>
</evidence>
<dbReference type="NCBIfam" id="TIGR00328">
    <property type="entry name" value="flhB"/>
    <property type="match status" value="1"/>
</dbReference>
<keyword evidence="6 13" id="KW-0812">Transmembrane</keyword>
<protein>
    <recommendedName>
        <fullName evidence="3 13">Flagellar biosynthetic protein FlhB</fullName>
    </recommendedName>
</protein>
<dbReference type="STRING" id="447.Lboz_1543"/>
<keyword evidence="7 13" id="KW-1005">Bacterial flagellum biogenesis</keyword>
<dbReference type="GO" id="GO:0005886">
    <property type="term" value="C:plasma membrane"/>
    <property type="evidence" value="ECO:0007669"/>
    <property type="project" value="UniProtKB-SubCell"/>
</dbReference>
<reference evidence="15 16" key="1">
    <citation type="submission" date="2015-11" db="EMBL/GenBank/DDBJ databases">
        <title>Genomic analysis of 38 Legionella species identifies large and diverse effector repertoires.</title>
        <authorList>
            <person name="Burstein D."/>
            <person name="Amaro F."/>
            <person name="Zusman T."/>
            <person name="Lifshitz Z."/>
            <person name="Cohen O."/>
            <person name="Gilbert J.A."/>
            <person name="Pupko T."/>
            <person name="Shuman H.A."/>
            <person name="Segal G."/>
        </authorList>
    </citation>
    <scope>NUCLEOTIDE SEQUENCE [LARGE SCALE GENOMIC DNA]</scope>
    <source>
        <strain evidence="15 16">WIGA</strain>
    </source>
</reference>
<dbReference type="AlphaFoldDB" id="A0A0W0RSR0"/>
<dbReference type="SUPFAM" id="SSF160544">
    <property type="entry name" value="EscU C-terminal domain-like"/>
    <property type="match status" value="1"/>
</dbReference>
<feature type="transmembrane region" description="Helical" evidence="13">
    <location>
        <begin position="91"/>
        <end position="118"/>
    </location>
</feature>
<evidence type="ECO:0000256" key="9">
    <source>
        <dbReference type="ARBA" id="ARBA00022989"/>
    </source>
</evidence>
<dbReference type="Gene3D" id="3.40.1690.10">
    <property type="entry name" value="secretion proteins EscU"/>
    <property type="match status" value="1"/>
</dbReference>
<proteinExistence type="inferred from homology"/>
<dbReference type="PANTHER" id="PTHR30531:SF12">
    <property type="entry name" value="FLAGELLAR BIOSYNTHETIC PROTEIN FLHB"/>
    <property type="match status" value="1"/>
</dbReference>
<keyword evidence="15" id="KW-0966">Cell projection</keyword>